<dbReference type="SUPFAM" id="SSF102198">
    <property type="entry name" value="Putative cyclase"/>
    <property type="match status" value="1"/>
</dbReference>
<dbReference type="InterPro" id="IPR037175">
    <property type="entry name" value="KFase_sf"/>
</dbReference>
<reference evidence="2" key="2">
    <citation type="submission" date="2015-05" db="EMBL/GenBank/DDBJ databases">
        <title>Novel Molecular Mechanism and Metabolic Pathway Involved in 6-Chlorobenzoxazole (CDHB) Degradation by Pigmentiphaga sp. strain DL-8.</title>
        <authorList>
            <person name="Dong W."/>
            <person name="Cui Z."/>
        </authorList>
    </citation>
    <scope>NUCLEOTIDE SEQUENCE</scope>
    <source>
        <strain evidence="2">DL-8</strain>
    </source>
</reference>
<dbReference type="PANTHER" id="PTHR34861">
    <property type="match status" value="1"/>
</dbReference>
<sequence>MTKKYLVGAVIAACGLTGLYTTAHAQTESLQRKKWWPSEYGADDQLGAANRLTPQKVLEATSLIRKGNVVDLGRVVEFDMPQFELTPYGRKHVHVVIAGDGGGTSYGPVGENQLAWNEDYIAGHLTQNGTQFDSFAHMATRYTEDAPGEFRYYNGLKHSEIAHGQGFKKLGAEKPPPFFTSGVFIDVQSYFGRAMNGTEEISVSDLIGALKKQGMTEADIKPGDVVLYNTGWGDHWKVDNHKFNTASPGLSPAAGDWLAQKKIVLVGTDNWSVETIPGPNEKQFAANHQKFLIEQGIYIIENMDFKKLREAKVYKFAFSFGAIPFKGATGSPARPFVIY</sequence>
<dbReference type="GO" id="GO:0004061">
    <property type="term" value="F:arylformamidase activity"/>
    <property type="evidence" value="ECO:0007669"/>
    <property type="project" value="InterPro"/>
</dbReference>
<protein>
    <submittedName>
        <fullName evidence="2">CbaA</fullName>
    </submittedName>
</protein>
<proteinExistence type="predicted"/>
<dbReference type="PANTHER" id="PTHR34861:SF10">
    <property type="entry name" value="CYCLASE"/>
    <property type="match status" value="1"/>
</dbReference>
<dbReference type="EMBL" id="KR732327">
    <property type="protein sequence ID" value="ALM01937.1"/>
    <property type="molecule type" value="Genomic_DNA"/>
</dbReference>
<evidence type="ECO:0000313" key="2">
    <source>
        <dbReference type="EMBL" id="ALM01937.1"/>
    </source>
</evidence>
<accession>A0A0S1RTU7</accession>
<dbReference type="GO" id="GO:0019441">
    <property type="term" value="P:L-tryptophan catabolic process to kynurenine"/>
    <property type="evidence" value="ECO:0007669"/>
    <property type="project" value="InterPro"/>
</dbReference>
<dbReference type="BioCyc" id="MetaCyc:MONOMER-20056"/>
<keyword evidence="1" id="KW-0732">Signal</keyword>
<dbReference type="Gene3D" id="3.50.30.50">
    <property type="entry name" value="Putative cyclase"/>
    <property type="match status" value="1"/>
</dbReference>
<organism evidence="2">
    <name type="scientific">Pigmentiphaga sp. DL-8</name>
    <dbReference type="NCBI Taxonomy" id="1481731"/>
    <lineage>
        <taxon>Bacteria</taxon>
        <taxon>Pseudomonadati</taxon>
        <taxon>Pseudomonadota</taxon>
        <taxon>Betaproteobacteria</taxon>
        <taxon>Burkholderiales</taxon>
        <taxon>Alcaligenaceae</taxon>
        <taxon>Pigmentiphaga</taxon>
    </lineage>
</organism>
<dbReference type="AlphaFoldDB" id="A0A0S1RTU7"/>
<feature type="chain" id="PRO_5006589394" evidence="1">
    <location>
        <begin position="26"/>
        <end position="339"/>
    </location>
</feature>
<dbReference type="Pfam" id="PF04199">
    <property type="entry name" value="Cyclase"/>
    <property type="match status" value="1"/>
</dbReference>
<reference evidence="2" key="1">
    <citation type="submission" date="2015-05" db="EMBL/GenBank/DDBJ databases">
        <title>Biodegradation of fenoxaprop-ethyl by an enriched consortium and its proposed metabolic pathway.</title>
        <authorList>
            <person name="Dong W."/>
            <person name="Cui Z."/>
        </authorList>
    </citation>
    <scope>NUCLEOTIDE SEQUENCE</scope>
    <source>
        <strain evidence="2">DL-8</strain>
    </source>
</reference>
<gene>
    <name evidence="2" type="primary">cbaA</name>
</gene>
<evidence type="ECO:0000256" key="1">
    <source>
        <dbReference type="SAM" id="SignalP"/>
    </source>
</evidence>
<dbReference type="InterPro" id="IPR007325">
    <property type="entry name" value="KFase/CYL"/>
</dbReference>
<feature type="signal peptide" evidence="1">
    <location>
        <begin position="1"/>
        <end position="25"/>
    </location>
</feature>
<name>A0A0S1RTU7_9BURK</name>